<dbReference type="Proteomes" id="UP000002439">
    <property type="component" value="Chromosome"/>
</dbReference>
<dbReference type="KEGG" id="pai:PAE2138a"/>
<organism evidence="1 2">
    <name type="scientific">Pyrobaculum aerophilum (strain ATCC 51768 / DSM 7523 / JCM 9630 / CIP 104966 / NBRC 100827 / IM2)</name>
    <dbReference type="NCBI Taxonomy" id="178306"/>
    <lineage>
        <taxon>Archaea</taxon>
        <taxon>Thermoproteota</taxon>
        <taxon>Thermoprotei</taxon>
        <taxon>Thermoproteales</taxon>
        <taxon>Thermoproteaceae</taxon>
        <taxon>Pyrobaculum</taxon>
    </lineage>
</organism>
<evidence type="ECO:0000313" key="2">
    <source>
        <dbReference type="Proteomes" id="UP000002439"/>
    </source>
</evidence>
<keyword evidence="2" id="KW-1185">Reference proteome</keyword>
<dbReference type="EMBL" id="AE009441">
    <property type="protein sequence ID" value="AAL63976.1"/>
    <property type="molecule type" value="Genomic_DNA"/>
</dbReference>
<reference evidence="1 2" key="1">
    <citation type="journal article" date="2002" name="Proc. Natl. Acad. Sci. U.S.A.">
        <title>Genome sequence of the hyperthermophilic crenarchaeon Pyrobaculum aerophilum.</title>
        <authorList>
            <person name="Fitz-Gibbon S.T."/>
            <person name="Ladner H."/>
            <person name="Kim U.J."/>
            <person name="Stetter K.O."/>
            <person name="Simon M.I."/>
            <person name="Miller J.H."/>
        </authorList>
    </citation>
    <scope>NUCLEOTIDE SEQUENCE [LARGE SCALE GENOMIC DNA]</scope>
    <source>
        <strain evidence="2">ATCC 51768 / DSM 7523 / JCM 9630 / CIP 104966 / NBRC 100827 / IM2</strain>
    </source>
</reference>
<proteinExistence type="predicted"/>
<name>Q8ZVT0_PYRAE</name>
<dbReference type="AlphaFoldDB" id="Q8ZVT0"/>
<dbReference type="HOGENOM" id="CLU_2271137_0_0_2"/>
<sequence length="102" mass="11567">MATSDVKVEQEGDELATKRLGEMRSFNTRSVVTRYMVRVYVGLCDTEISVLICNRQFDEKEALVVHNPRLSCLAICLASARRLLSGAGRLRKRYGVVREVDF</sequence>
<dbReference type="EnsemblBacteria" id="AAL63976">
    <property type="protein sequence ID" value="AAL63976"/>
    <property type="gene ID" value="PAE2138a"/>
</dbReference>
<evidence type="ECO:0000313" key="1">
    <source>
        <dbReference type="EMBL" id="AAL63976.1"/>
    </source>
</evidence>
<accession>Q8ZVT0</accession>
<gene>
    <name evidence="1" type="ordered locus">PAE2138a</name>
</gene>
<dbReference type="InParanoid" id="Q8ZVT0"/>
<protein>
    <submittedName>
        <fullName evidence="1">Uncharacterized protein</fullName>
    </submittedName>
</protein>